<keyword evidence="3" id="KW-0325">Glycoprotein</keyword>
<keyword evidence="6" id="KW-0732">Signal</keyword>
<evidence type="ECO:0000256" key="1">
    <source>
        <dbReference type="ARBA" id="ARBA00009902"/>
    </source>
</evidence>
<dbReference type="PANTHER" id="PTHR31953">
    <property type="entry name" value="BETA-FRUCTOFURANOSIDASE, INSOLUBLE ISOENZYME CWINV1-RELATED"/>
    <property type="match status" value="1"/>
</dbReference>
<proteinExistence type="inferred from homology"/>
<comment type="similarity">
    <text evidence="1 5">Belongs to the glycosyl hydrolase 32 family.</text>
</comment>
<gene>
    <name evidence="9" type="ORF">GQ55_4G265100</name>
</gene>
<dbReference type="CDD" id="cd18624">
    <property type="entry name" value="GH32_Fruct1-like"/>
    <property type="match status" value="1"/>
</dbReference>
<dbReference type="Gene3D" id="2.115.10.20">
    <property type="entry name" value="Glycosyl hydrolase domain, family 43"/>
    <property type="match status" value="2"/>
</dbReference>
<evidence type="ECO:0000259" key="8">
    <source>
        <dbReference type="Pfam" id="PF08244"/>
    </source>
</evidence>
<dbReference type="InterPro" id="IPR013320">
    <property type="entry name" value="ConA-like_dom_sf"/>
</dbReference>
<dbReference type="OrthoDB" id="202537at2759"/>
<dbReference type="Gene3D" id="2.60.120.560">
    <property type="entry name" value="Exo-inulinase, domain 1"/>
    <property type="match status" value="1"/>
</dbReference>
<evidence type="ECO:0000256" key="3">
    <source>
        <dbReference type="ARBA" id="ARBA00023180"/>
    </source>
</evidence>
<accession>A0A2T7E0D2</accession>
<keyword evidence="10" id="KW-1185">Reference proteome</keyword>
<feature type="domain" description="Glycosyl hydrolase family 32 N-terminal" evidence="7">
    <location>
        <begin position="233"/>
        <end position="321"/>
    </location>
</feature>
<organism evidence="9 10">
    <name type="scientific">Panicum hallii var. hallii</name>
    <dbReference type="NCBI Taxonomy" id="1504633"/>
    <lineage>
        <taxon>Eukaryota</taxon>
        <taxon>Viridiplantae</taxon>
        <taxon>Streptophyta</taxon>
        <taxon>Embryophyta</taxon>
        <taxon>Tracheophyta</taxon>
        <taxon>Spermatophyta</taxon>
        <taxon>Magnoliopsida</taxon>
        <taxon>Liliopsida</taxon>
        <taxon>Poales</taxon>
        <taxon>Poaceae</taxon>
        <taxon>PACMAD clade</taxon>
        <taxon>Panicoideae</taxon>
        <taxon>Panicodae</taxon>
        <taxon>Paniceae</taxon>
        <taxon>Panicinae</taxon>
        <taxon>Panicum</taxon>
        <taxon>Panicum sect. Panicum</taxon>
    </lineage>
</organism>
<dbReference type="STRING" id="1504633.A0A2T7E0D2"/>
<dbReference type="Proteomes" id="UP000244336">
    <property type="component" value="Chromosome 4"/>
</dbReference>
<evidence type="ECO:0000259" key="7">
    <source>
        <dbReference type="Pfam" id="PF00251"/>
    </source>
</evidence>
<evidence type="ECO:0000256" key="4">
    <source>
        <dbReference type="ARBA" id="ARBA00023295"/>
    </source>
</evidence>
<dbReference type="Pfam" id="PF00251">
    <property type="entry name" value="Glyco_hydro_32N"/>
    <property type="match status" value="2"/>
</dbReference>
<dbReference type="Pfam" id="PF08244">
    <property type="entry name" value="Glyco_hydro_32C"/>
    <property type="match status" value="1"/>
</dbReference>
<dbReference type="SUPFAM" id="SSF75005">
    <property type="entry name" value="Arabinanase/levansucrase/invertase"/>
    <property type="match status" value="1"/>
</dbReference>
<dbReference type="InterPro" id="IPR050551">
    <property type="entry name" value="Fructan_Metab_Enzymes"/>
</dbReference>
<dbReference type="SUPFAM" id="SSF49899">
    <property type="entry name" value="Concanavalin A-like lectins/glucanases"/>
    <property type="match status" value="1"/>
</dbReference>
<keyword evidence="4 5" id="KW-0326">Glycosidase</keyword>
<protein>
    <submittedName>
        <fullName evidence="9">Uncharacterized protein</fullName>
    </submittedName>
</protein>
<evidence type="ECO:0000313" key="10">
    <source>
        <dbReference type="Proteomes" id="UP000244336"/>
    </source>
</evidence>
<dbReference type="GO" id="GO:0004553">
    <property type="term" value="F:hydrolase activity, hydrolyzing O-glycosyl compounds"/>
    <property type="evidence" value="ECO:0007669"/>
    <property type="project" value="InterPro"/>
</dbReference>
<dbReference type="AlphaFoldDB" id="A0A2T7E0D2"/>
<dbReference type="EMBL" id="CM009752">
    <property type="protein sequence ID" value="PUZ61298.1"/>
    <property type="molecule type" value="Genomic_DNA"/>
</dbReference>
<name>A0A2T7E0D2_9POAL</name>
<dbReference type="InterPro" id="IPR013189">
    <property type="entry name" value="Glyco_hydro_32_C"/>
</dbReference>
<sequence length="513" mass="58259">MALLLQPWAFLLILVLFSYEYDVLQCSNAVEGTNRVFLYPQSPKVSSIVSNKYRTAYHFQSPKNWINGPMYYNGIYHHFYQYNPNGSIWGDIVWGHSVSRDLINWIRLEPAIERTTPRDMNGCWSGSATILNGDKPVIIYTGVDQEKRHVQNIVFPKNLSDPYLREWIKSDNNLVIQPIGKYLNSWQFRDPTTGWIGPDGLWRIAVGAQLINGHGVALFNGLDLSSVAIPSGAKYVFKMSLDNCDKYLIGAYDMASDTFIPDTIFDDRRLWLRIDYGNYYASKSFFNPKRGRRIIWSWSNEADSSSDDVAKGWAGIHAIPNGKQLLQWPVEEIKSLRRNQVSSIELKKGDLFEIKDIDTSQANASKDSGVGPFGLIVLASDNMEEHTSVHLRVYKSQQQKNVILMCSDLRRSSLRPGLYTPAYGGFFEFDLDKEKKISLRTLIDRSVVESFGGGGRVCIVARVYPRVLALAVDGGTHMYVFNNGSSNIKIPRLEAWSMKRAQHKSIINVNKNK</sequence>
<evidence type="ECO:0000256" key="5">
    <source>
        <dbReference type="RuleBase" id="RU362110"/>
    </source>
</evidence>
<evidence type="ECO:0000256" key="6">
    <source>
        <dbReference type="SAM" id="SignalP"/>
    </source>
</evidence>
<dbReference type="Gramene" id="PUZ61298">
    <property type="protein sequence ID" value="PUZ61298"/>
    <property type="gene ID" value="GQ55_4G265100"/>
</dbReference>
<feature type="signal peptide" evidence="6">
    <location>
        <begin position="1"/>
        <end position="25"/>
    </location>
</feature>
<evidence type="ECO:0000313" key="9">
    <source>
        <dbReference type="EMBL" id="PUZ61298.1"/>
    </source>
</evidence>
<reference evidence="9 10" key="1">
    <citation type="submission" date="2018-04" db="EMBL/GenBank/DDBJ databases">
        <title>WGS assembly of Panicum hallii var. hallii HAL2.</title>
        <authorList>
            <person name="Lovell J."/>
            <person name="Jenkins J."/>
            <person name="Lowry D."/>
            <person name="Mamidi S."/>
            <person name="Sreedasyam A."/>
            <person name="Weng X."/>
            <person name="Barry K."/>
            <person name="Bonette J."/>
            <person name="Campitelli B."/>
            <person name="Daum C."/>
            <person name="Gordon S."/>
            <person name="Gould B."/>
            <person name="Lipzen A."/>
            <person name="MacQueen A."/>
            <person name="Palacio-Mejia J."/>
            <person name="Plott C."/>
            <person name="Shakirov E."/>
            <person name="Shu S."/>
            <person name="Yoshinaga Y."/>
            <person name="Zane M."/>
            <person name="Rokhsar D."/>
            <person name="Grimwood J."/>
            <person name="Schmutz J."/>
            <person name="Juenger T."/>
        </authorList>
    </citation>
    <scope>NUCLEOTIDE SEQUENCE [LARGE SCALE GENOMIC DNA]</scope>
    <source>
        <strain evidence="10">cv. HAL2</strain>
    </source>
</reference>
<dbReference type="SMART" id="SM00640">
    <property type="entry name" value="Glyco_32"/>
    <property type="match status" value="1"/>
</dbReference>
<dbReference type="GO" id="GO:0005975">
    <property type="term" value="P:carbohydrate metabolic process"/>
    <property type="evidence" value="ECO:0007669"/>
    <property type="project" value="InterPro"/>
</dbReference>
<evidence type="ECO:0000256" key="2">
    <source>
        <dbReference type="ARBA" id="ARBA00022801"/>
    </source>
</evidence>
<feature type="domain" description="Glycosyl hydrolase family 32 C-terminal" evidence="8">
    <location>
        <begin position="332"/>
        <end position="497"/>
    </location>
</feature>
<keyword evidence="2 5" id="KW-0378">Hydrolase</keyword>
<feature type="domain" description="Glycosyl hydrolase family 32 N-terminal" evidence="7">
    <location>
        <begin position="58"/>
        <end position="225"/>
    </location>
</feature>
<feature type="chain" id="PRO_5015507095" evidence="6">
    <location>
        <begin position="26"/>
        <end position="513"/>
    </location>
</feature>
<dbReference type="InterPro" id="IPR013148">
    <property type="entry name" value="Glyco_hydro_32_N"/>
</dbReference>
<dbReference type="InterPro" id="IPR001362">
    <property type="entry name" value="Glyco_hydro_32"/>
</dbReference>
<dbReference type="InterPro" id="IPR023296">
    <property type="entry name" value="Glyco_hydro_beta-prop_sf"/>
</dbReference>